<dbReference type="EMBL" id="AAIXUH010000026">
    <property type="protein sequence ID" value="ECJ2915563.1"/>
    <property type="molecule type" value="Genomic_DNA"/>
</dbReference>
<evidence type="ECO:0000313" key="2">
    <source>
        <dbReference type="EMBL" id="ATW57236.1"/>
    </source>
</evidence>
<evidence type="ECO:0000313" key="3">
    <source>
        <dbReference type="EMBL" id="EBP3696002.1"/>
    </source>
</evidence>
<evidence type="ECO:0000313" key="27">
    <source>
        <dbReference type="EMBL" id="QWJ69200.1"/>
    </source>
</evidence>
<dbReference type="EMBL" id="AAIYJF010000040">
    <property type="protein sequence ID" value="ECJ4380737.1"/>
    <property type="molecule type" value="Genomic_DNA"/>
</dbReference>
<dbReference type="Proteomes" id="UP000839735">
    <property type="component" value="Unassembled WGS sequence"/>
</dbReference>
<evidence type="ECO:0000313" key="28">
    <source>
        <dbReference type="EMBL" id="QXN83337.1"/>
    </source>
</evidence>
<keyword evidence="1" id="KW-0812">Transmembrane</keyword>
<evidence type="ECO:0000313" key="9">
    <source>
        <dbReference type="EMBL" id="HAB1778055.1"/>
    </source>
</evidence>
<dbReference type="EMBL" id="DAAFZM010000064">
    <property type="protein sequence ID" value="HAB2187417.1"/>
    <property type="molecule type" value="Genomic_DNA"/>
</dbReference>
<reference evidence="6" key="3">
    <citation type="submission" date="2018-05" db="EMBL/GenBank/DDBJ databases">
        <authorList>
            <person name="Ashton P.M."/>
            <person name="Dallman T."/>
            <person name="Nair S."/>
            <person name="De Pinna E."/>
            <person name="Peters T."/>
            <person name="Grant K."/>
        </authorList>
    </citation>
    <scope>NUCLEOTIDE SEQUENCE [LARGE SCALE GENOMIC DNA]</scope>
    <source>
        <strain evidence="4">294779</strain>
        <strain evidence="6">474878</strain>
        <strain evidence="5">481463</strain>
    </source>
</reference>
<dbReference type="EMBL" id="UGXH01000003">
    <property type="protein sequence ID" value="SUG57943.1"/>
    <property type="molecule type" value="Genomic_DNA"/>
</dbReference>
<evidence type="ECO:0000313" key="21">
    <source>
        <dbReference type="EMBL" id="HAB5843297.1"/>
    </source>
</evidence>
<dbReference type="EMBL" id="DAAGPR010000134">
    <property type="protein sequence ID" value="HAB4052631.1"/>
    <property type="molecule type" value="Genomic_DNA"/>
</dbReference>
<evidence type="ECO:0000313" key="23">
    <source>
        <dbReference type="EMBL" id="HAE1475220.1"/>
    </source>
</evidence>
<reference evidence="3" key="6">
    <citation type="submission" date="2018-07" db="EMBL/GenBank/DDBJ databases">
        <authorList>
            <consortium name="GenomeTrakr network: Whole genome sequencing for foodborne pathogen traceback"/>
        </authorList>
    </citation>
    <scope>NUCLEOTIDE SEQUENCE</scope>
    <source>
        <strain evidence="3">CFSAN008697</strain>
        <strain evidence="27">CFSAN030538</strain>
        <strain evidence="7">FDA00001986</strain>
        <strain evidence="26">FMA0132</strain>
    </source>
</reference>
<reference evidence="2 30" key="1">
    <citation type="submission" date="2017-09" db="EMBL/GenBank/DDBJ databases">
        <title>Complete genome of Salmonella enterica subsp. diarizonae isolated from stool of a patient with bacterial enteropathy.</title>
        <authorList>
            <person name="Zhou J."/>
            <person name="Chen Q."/>
            <person name="Guo L."/>
            <person name="Fan J."/>
        </authorList>
    </citation>
    <scope>NUCLEOTIDE SEQUENCE [LARGE SCALE GENOMIC DNA]</scope>
    <source>
        <strain evidence="2 30">HZS154</strain>
    </source>
</reference>
<dbReference type="EMBL" id="AAIBIC010000029">
    <property type="protein sequence ID" value="ECC3916287.1"/>
    <property type="molecule type" value="Genomic_DNA"/>
</dbReference>
<evidence type="ECO:0000313" key="5">
    <source>
        <dbReference type="EMBL" id="ECJ2915563.1"/>
    </source>
</evidence>
<evidence type="ECO:0000313" key="8">
    <source>
        <dbReference type="EMBL" id="EDH7458268.1"/>
    </source>
</evidence>
<dbReference type="EMBL" id="DAAFWY010000034">
    <property type="protein sequence ID" value="HAB1848937.1"/>
    <property type="molecule type" value="Genomic_DNA"/>
</dbReference>
<evidence type="ECO:0000313" key="26">
    <source>
        <dbReference type="EMBL" id="MIE72661.1"/>
    </source>
</evidence>
<dbReference type="EMBL" id="CP075144">
    <property type="protein sequence ID" value="QWJ69200.1"/>
    <property type="molecule type" value="Genomic_DNA"/>
</dbReference>
<dbReference type="EMBL" id="CP023345">
    <property type="protein sequence ID" value="ATW57236.1"/>
    <property type="molecule type" value="Genomic_DNA"/>
</dbReference>
<evidence type="ECO:0000313" key="7">
    <source>
        <dbReference type="EMBL" id="EDD0503731.1"/>
    </source>
</evidence>
<evidence type="ECO:0000313" key="18">
    <source>
        <dbReference type="EMBL" id="HAB4467551.1"/>
    </source>
</evidence>
<evidence type="ECO:0000313" key="24">
    <source>
        <dbReference type="EMBL" id="HAE1597346.1"/>
    </source>
</evidence>
<keyword evidence="1" id="KW-0472">Membrane</keyword>
<reference evidence="27" key="8">
    <citation type="submission" date="2021-05" db="EMBL/GenBank/DDBJ databases">
        <title>Whole genome PacBio Sequel sequence of Salmonella enterica subsp. enterica.</title>
        <authorList>
            <person name="Hoffmann M."/>
            <person name="Balkey M."/>
            <person name="Luo Y."/>
        </authorList>
    </citation>
    <scope>NUCLEOTIDE SEQUENCE</scope>
    <source>
        <strain evidence="27">CFSAN030538</strain>
    </source>
</reference>
<feature type="transmembrane region" description="Helical" evidence="1">
    <location>
        <begin position="15"/>
        <end position="36"/>
    </location>
</feature>
<dbReference type="AlphaFoldDB" id="A0A2I5HNU6"/>
<evidence type="ECO:0000313" key="15">
    <source>
        <dbReference type="EMBL" id="HAB3843153.1"/>
    </source>
</evidence>
<evidence type="ECO:0000313" key="14">
    <source>
        <dbReference type="EMBL" id="HAB2327669.1"/>
    </source>
</evidence>
<dbReference type="EMBL" id="AALSXK010000023">
    <property type="protein sequence ID" value="EDD0503731.1"/>
    <property type="molecule type" value="Genomic_DNA"/>
</dbReference>
<dbReference type="EMBL" id="DAAFWI010000052">
    <property type="protein sequence ID" value="HAB1778055.1"/>
    <property type="molecule type" value="Genomic_DNA"/>
</dbReference>
<evidence type="ECO:0000313" key="4">
    <source>
        <dbReference type="EMBL" id="ECC3916287.1"/>
    </source>
</evidence>
<reference evidence="28" key="9">
    <citation type="submission" date="2021-07" db="EMBL/GenBank/DDBJ databases">
        <title>Whole-Genome Sequences of non-enterica strains of Salmonella enterica isolated from poultry houses.</title>
        <authorList>
            <person name="Lamas A."/>
            <person name="Regal P."/>
            <person name="Miranda J.M."/>
            <person name="Vazquez B."/>
            <person name="Cepeda A."/>
            <person name="Franco C.M."/>
        </authorList>
    </citation>
    <scope>NUCLEOTIDE SEQUENCE</scope>
    <source>
        <strain evidence="28">LHICA_D1</strain>
    </source>
</reference>
<evidence type="ECO:0000313" key="25">
    <source>
        <dbReference type="EMBL" id="HAE1651123.1"/>
    </source>
</evidence>
<dbReference type="EMBL" id="RSHK01000040">
    <property type="protein sequence ID" value="MIE72661.1"/>
    <property type="molecule type" value="Genomic_DNA"/>
</dbReference>
<dbReference type="Proteomes" id="UP000885362">
    <property type="component" value="Unassembled WGS sequence"/>
</dbReference>
<reference evidence="29 31" key="4">
    <citation type="submission" date="2018-06" db="EMBL/GenBank/DDBJ databases">
        <authorList>
            <consortium name="Pathogen Informatics"/>
            <person name="Doyle S."/>
        </authorList>
    </citation>
    <scope>NUCLEOTIDE SEQUENCE [LARGE SCALE GENOMIC DNA]</scope>
    <source>
        <strain evidence="29 31">NCTC10060</strain>
    </source>
</reference>
<evidence type="ECO:0000313" key="17">
    <source>
        <dbReference type="EMBL" id="HAB4052631.1"/>
    </source>
</evidence>
<dbReference type="Proteomes" id="UP000254633">
    <property type="component" value="Unassembled WGS sequence"/>
</dbReference>
<reference evidence="9" key="2">
    <citation type="journal article" date="2018" name="Genome Biol.">
        <title>SKESA: strategic k-mer extension for scrupulous assemblies.</title>
        <authorList>
            <person name="Souvorov A."/>
            <person name="Agarwala R."/>
            <person name="Lipman D.J."/>
        </authorList>
    </citation>
    <scope>NUCLEOTIDE SEQUENCE</scope>
    <source>
        <strain evidence="22">11-1391</strain>
        <strain evidence="9">Salmonella enterica</strain>
    </source>
</reference>
<dbReference type="EMBL" id="DAAGTH010000107">
    <property type="protein sequence ID" value="HAB4467551.1"/>
    <property type="molecule type" value="Genomic_DNA"/>
</dbReference>
<evidence type="ECO:0000313" key="29">
    <source>
        <dbReference type="EMBL" id="SUG57943.1"/>
    </source>
</evidence>
<keyword evidence="1" id="KW-1133">Transmembrane helix</keyword>
<evidence type="ECO:0000313" key="20">
    <source>
        <dbReference type="EMBL" id="HAB5017642.1"/>
    </source>
</evidence>
<dbReference type="EMBL" id="AAGLNK010000031">
    <property type="protein sequence ID" value="EBP3696002.1"/>
    <property type="molecule type" value="Genomic_DNA"/>
</dbReference>
<dbReference type="EMBL" id="DAAMII010000051">
    <property type="protein sequence ID" value="HAC6767525.1"/>
    <property type="molecule type" value="Genomic_DNA"/>
</dbReference>
<dbReference type="EMBL" id="DAAHFA010000037">
    <property type="protein sequence ID" value="HAB5843297.1"/>
    <property type="molecule type" value="Genomic_DNA"/>
</dbReference>
<gene>
    <name evidence="27" type="ORF">ABB53_021260</name>
    <name evidence="7" type="ORF">AH359_21035</name>
    <name evidence="8" type="ORF">B4V94_23200</name>
    <name evidence="2" type="ORF">CNQ75_23670</name>
    <name evidence="4" type="ORF">CTQ69_20335</name>
    <name evidence="6" type="ORF">DLB95_26910</name>
    <name evidence="26" type="ORF">EL06_25570</name>
    <name evidence="5" type="ORF">FNI27_21875</name>
    <name evidence="22" type="ORF">G0D47_23455</name>
    <name evidence="25" type="ORF">G2974_22735</name>
    <name evidence="24" type="ORF">G2997_22635</name>
    <name evidence="23" type="ORF">G3A00_14905</name>
    <name evidence="20" type="ORF">GB016_14110</name>
    <name evidence="11" type="ORF">GB034_22885</name>
    <name evidence="12" type="ORF">GB088_23010</name>
    <name evidence="21" type="ORF">GB246_21500</name>
    <name evidence="14" type="ORF">GB337_22650</name>
    <name evidence="13" type="ORF">GB348_23100</name>
    <name evidence="15" type="ORF">GBW00_14610</name>
    <name evidence="16" type="ORF">GBX19_20205</name>
    <name evidence="9" type="ORF">GBY11_21655</name>
    <name evidence="17" type="ORF">GBY29_23320</name>
    <name evidence="18" type="ORF">GBZ04_23525</name>
    <name evidence="10" type="ORF">GBZ10_21525</name>
    <name evidence="19" type="ORF">GBZ37_21975</name>
    <name evidence="28" type="ORF">JMJ85_21725</name>
    <name evidence="29" type="ORF">NCTC10060_05186</name>
    <name evidence="3" type="ORF">PG27_23075</name>
</gene>
<organism evidence="2 30">
    <name type="scientific">Salmonella diarizonae</name>
    <dbReference type="NCBI Taxonomy" id="59204"/>
    <lineage>
        <taxon>Bacteria</taxon>
        <taxon>Pseudomonadati</taxon>
        <taxon>Pseudomonadota</taxon>
        <taxon>Gammaproteobacteria</taxon>
        <taxon>Enterobacterales</taxon>
        <taxon>Enterobacteriaceae</taxon>
        <taxon>Salmonella</taxon>
    </lineage>
</organism>
<dbReference type="EMBL" id="CP078142">
    <property type="protein sequence ID" value="QXN83337.1"/>
    <property type="molecule type" value="Genomic_DNA"/>
</dbReference>
<reference evidence="9" key="7">
    <citation type="submission" date="2019-10" db="EMBL/GenBank/DDBJ databases">
        <authorList>
            <consortium name="NCBI Pathogen Detection Project"/>
        </authorList>
    </citation>
    <scope>NUCLEOTIDE SEQUENCE</scope>
    <source>
        <strain evidence="22">11-1391</strain>
        <strain evidence="9">Salmonella enterica</strain>
    </source>
</reference>
<evidence type="ECO:0000313" key="31">
    <source>
        <dbReference type="Proteomes" id="UP000254633"/>
    </source>
</evidence>
<dbReference type="EMBL" id="DAAGVL010000046">
    <property type="protein sequence ID" value="HAB4722006.1"/>
    <property type="molecule type" value="Genomic_DNA"/>
</dbReference>
<dbReference type="EMBL" id="DAAFYE010000118">
    <property type="protein sequence ID" value="HAB1993912.1"/>
    <property type="molecule type" value="Genomic_DNA"/>
</dbReference>
<dbReference type="EMBL" id="DAAGXW010000015">
    <property type="protein sequence ID" value="HAB5017642.1"/>
    <property type="molecule type" value="Genomic_DNA"/>
</dbReference>
<evidence type="ECO:0000313" key="12">
    <source>
        <dbReference type="EMBL" id="HAB1993912.1"/>
    </source>
</evidence>
<evidence type="ECO:0000313" key="6">
    <source>
        <dbReference type="EMBL" id="ECJ4380737.1"/>
    </source>
</evidence>
<evidence type="ECO:0000313" key="16">
    <source>
        <dbReference type="EMBL" id="HAB3979824.1"/>
    </source>
</evidence>
<dbReference type="RefSeq" id="WP_023246298.1">
    <property type="nucleotide sequence ID" value="NZ_CP011288.1"/>
</dbReference>
<evidence type="ECO:0000313" key="10">
    <source>
        <dbReference type="EMBL" id="HAB1848937.1"/>
    </source>
</evidence>
<protein>
    <submittedName>
        <fullName evidence="29">Membrane protein</fullName>
    </submittedName>
</protein>
<evidence type="ECO:0000313" key="11">
    <source>
        <dbReference type="EMBL" id="HAB1980760.1"/>
    </source>
</evidence>
<evidence type="ECO:0000313" key="19">
    <source>
        <dbReference type="EMBL" id="HAB4722006.1"/>
    </source>
</evidence>
<dbReference type="STRING" id="59204.UQ49_02365"/>
<dbReference type="EMBL" id="DAAGNY010000014">
    <property type="protein sequence ID" value="HAB3843153.1"/>
    <property type="molecule type" value="Genomic_DNA"/>
</dbReference>
<dbReference type="EMBL" id="DAAGBA010000159">
    <property type="protein sequence ID" value="HAB2327669.1"/>
    <property type="molecule type" value="Genomic_DNA"/>
</dbReference>
<reference evidence="8" key="5">
    <citation type="submission" date="2018-07" db="EMBL/GenBank/DDBJ databases">
        <authorList>
            <consortium name="PulseNet: The National Subtyping Network for Foodborne Disease Surveillance"/>
            <person name="Tarr C.L."/>
            <person name="Trees E."/>
            <person name="Katz L.S."/>
            <person name="Carleton-Romer H.A."/>
            <person name="Stroika S."/>
            <person name="Kucerova Z."/>
            <person name="Roache K.F."/>
            <person name="Sabol A.L."/>
            <person name="Besser J."/>
            <person name="Gerner-Smidt P."/>
        </authorList>
    </citation>
    <scope>NUCLEOTIDE SEQUENCE</scope>
    <source>
        <strain evidence="8">PNUSAS008615</strain>
    </source>
</reference>
<evidence type="ECO:0000313" key="30">
    <source>
        <dbReference type="Proteomes" id="UP000230639"/>
    </source>
</evidence>
<evidence type="ECO:0000313" key="13">
    <source>
        <dbReference type="EMBL" id="HAB2187417.1"/>
    </source>
</evidence>
<evidence type="ECO:0000256" key="1">
    <source>
        <dbReference type="SAM" id="Phobius"/>
    </source>
</evidence>
<dbReference type="EMBL" id="DAAFXY010000131">
    <property type="protein sequence ID" value="HAB1980760.1"/>
    <property type="molecule type" value="Genomic_DNA"/>
</dbReference>
<proteinExistence type="predicted"/>
<dbReference type="Proteomes" id="UP000230639">
    <property type="component" value="Chromosome"/>
</dbReference>
<sequence length="215" mass="24318">MEDEGNPWPSFVDTFSTVLCIFIFLMLVFALNNMLIMYDNSIKVYKTSNAENINPNAKEIKDEKEVINESTKVDEIDKTKAIDERNFSGTTEKTGKEKGIYDIANGQRVDMTATEKEFIITYYGRLRSFSEEDIKKLTAWLKEHGNNKLLIEMIVPQSDISYSDSLRLGYERGIILMKEIKIICPEVDIDMSVNSGTSGVGGKAIITTVDKKVSE</sequence>
<dbReference type="EMBL" id="DAAQZP010000099">
    <property type="protein sequence ID" value="HAE1597346.1"/>
    <property type="molecule type" value="Genomic_DNA"/>
</dbReference>
<dbReference type="EMBL" id="AAMIRF010000060">
    <property type="protein sequence ID" value="EDH7458268.1"/>
    <property type="molecule type" value="Genomic_DNA"/>
</dbReference>
<dbReference type="EMBL" id="DAAGPC010000068">
    <property type="protein sequence ID" value="HAB3979824.1"/>
    <property type="molecule type" value="Genomic_DNA"/>
</dbReference>
<evidence type="ECO:0000313" key="22">
    <source>
        <dbReference type="EMBL" id="HAC6767525.1"/>
    </source>
</evidence>
<dbReference type="Proteomes" id="UP000839781">
    <property type="component" value="Unassembled WGS sequence"/>
</dbReference>
<dbReference type="EMBL" id="DAARAS010000146">
    <property type="protein sequence ID" value="HAE1651123.1"/>
    <property type="molecule type" value="Genomic_DNA"/>
</dbReference>
<dbReference type="EMBL" id="DAAQZS010000014">
    <property type="protein sequence ID" value="HAE1475220.1"/>
    <property type="molecule type" value="Genomic_DNA"/>
</dbReference>
<accession>A0A2I5HNU6</accession>
<name>A0A2I5HNU6_SALDZ</name>